<reference evidence="8 9" key="1">
    <citation type="submission" date="2013-03" db="EMBL/GenBank/DDBJ databases">
        <title>The Genome Sequence of Exophiala aquamarina CBS 119918.</title>
        <authorList>
            <consortium name="The Broad Institute Genomics Platform"/>
            <person name="Cuomo C."/>
            <person name="de Hoog S."/>
            <person name="Gorbushina A."/>
            <person name="Walker B."/>
            <person name="Young S.K."/>
            <person name="Zeng Q."/>
            <person name="Gargeya S."/>
            <person name="Fitzgerald M."/>
            <person name="Haas B."/>
            <person name="Abouelleil A."/>
            <person name="Allen A.W."/>
            <person name="Alvarado L."/>
            <person name="Arachchi H.M."/>
            <person name="Berlin A.M."/>
            <person name="Chapman S.B."/>
            <person name="Gainer-Dewar J."/>
            <person name="Goldberg J."/>
            <person name="Griggs A."/>
            <person name="Gujja S."/>
            <person name="Hansen M."/>
            <person name="Howarth C."/>
            <person name="Imamovic A."/>
            <person name="Ireland A."/>
            <person name="Larimer J."/>
            <person name="McCowan C."/>
            <person name="Murphy C."/>
            <person name="Pearson M."/>
            <person name="Poon T.W."/>
            <person name="Priest M."/>
            <person name="Roberts A."/>
            <person name="Saif S."/>
            <person name="Shea T."/>
            <person name="Sisk P."/>
            <person name="Sykes S."/>
            <person name="Wortman J."/>
            <person name="Nusbaum C."/>
            <person name="Birren B."/>
        </authorList>
    </citation>
    <scope>NUCLEOTIDE SEQUENCE [LARGE SCALE GENOMIC DNA]</scope>
    <source>
        <strain evidence="8 9">CBS 119918</strain>
    </source>
</reference>
<gene>
    <name evidence="8" type="ORF">A1O9_02754</name>
</gene>
<dbReference type="GO" id="GO:0000981">
    <property type="term" value="F:DNA-binding transcription factor activity, RNA polymerase II-specific"/>
    <property type="evidence" value="ECO:0007669"/>
    <property type="project" value="InterPro"/>
</dbReference>
<dbReference type="Gene3D" id="4.10.240.10">
    <property type="entry name" value="Zn(2)-C6 fungal-type DNA-binding domain"/>
    <property type="match status" value="1"/>
</dbReference>
<protein>
    <recommendedName>
        <fullName evidence="7">Zn(2)-C6 fungal-type domain-containing protein</fullName>
    </recommendedName>
</protein>
<dbReference type="GeneID" id="25277695"/>
<feature type="domain" description="Zn(2)-C6 fungal-type" evidence="7">
    <location>
        <begin position="43"/>
        <end position="72"/>
    </location>
</feature>
<keyword evidence="5" id="KW-0539">Nucleus</keyword>
<dbReference type="HOGENOM" id="CLU_009353_1_0_1"/>
<proteinExistence type="predicted"/>
<feature type="region of interest" description="Disordered" evidence="6">
    <location>
        <begin position="1"/>
        <end position="37"/>
    </location>
</feature>
<evidence type="ECO:0000313" key="8">
    <source>
        <dbReference type="EMBL" id="KEF61189.1"/>
    </source>
</evidence>
<dbReference type="InterPro" id="IPR050987">
    <property type="entry name" value="AtrR-like"/>
</dbReference>
<organism evidence="8 9">
    <name type="scientific">Exophiala aquamarina CBS 119918</name>
    <dbReference type="NCBI Taxonomy" id="1182545"/>
    <lineage>
        <taxon>Eukaryota</taxon>
        <taxon>Fungi</taxon>
        <taxon>Dikarya</taxon>
        <taxon>Ascomycota</taxon>
        <taxon>Pezizomycotina</taxon>
        <taxon>Eurotiomycetes</taxon>
        <taxon>Chaetothyriomycetidae</taxon>
        <taxon>Chaetothyriales</taxon>
        <taxon>Herpotrichiellaceae</taxon>
        <taxon>Exophiala</taxon>
    </lineage>
</organism>
<dbReference type="PANTHER" id="PTHR46910">
    <property type="entry name" value="TRANSCRIPTION FACTOR PDR1"/>
    <property type="match status" value="1"/>
</dbReference>
<dbReference type="SMART" id="SM00906">
    <property type="entry name" value="Fungal_trans"/>
    <property type="match status" value="1"/>
</dbReference>
<evidence type="ECO:0000256" key="3">
    <source>
        <dbReference type="ARBA" id="ARBA00023125"/>
    </source>
</evidence>
<evidence type="ECO:0000256" key="4">
    <source>
        <dbReference type="ARBA" id="ARBA00023163"/>
    </source>
</evidence>
<dbReference type="AlphaFoldDB" id="A0A072PM75"/>
<evidence type="ECO:0000313" key="9">
    <source>
        <dbReference type="Proteomes" id="UP000027920"/>
    </source>
</evidence>
<evidence type="ECO:0000256" key="2">
    <source>
        <dbReference type="ARBA" id="ARBA00023015"/>
    </source>
</evidence>
<dbReference type="GO" id="GO:0006351">
    <property type="term" value="P:DNA-templated transcription"/>
    <property type="evidence" value="ECO:0007669"/>
    <property type="project" value="InterPro"/>
</dbReference>
<dbReference type="PROSITE" id="PS50048">
    <property type="entry name" value="ZN2_CY6_FUNGAL_2"/>
    <property type="match status" value="1"/>
</dbReference>
<accession>A0A072PM75</accession>
<keyword evidence="1" id="KW-0479">Metal-binding</keyword>
<dbReference type="SUPFAM" id="SSF57701">
    <property type="entry name" value="Zn2/Cys6 DNA-binding domain"/>
    <property type="match status" value="1"/>
</dbReference>
<dbReference type="CDD" id="cd00067">
    <property type="entry name" value="GAL4"/>
    <property type="match status" value="1"/>
</dbReference>
<feature type="compositionally biased region" description="Basic and acidic residues" evidence="6">
    <location>
        <begin position="1"/>
        <end position="15"/>
    </location>
</feature>
<dbReference type="RefSeq" id="XP_013263779.1">
    <property type="nucleotide sequence ID" value="XM_013408325.1"/>
</dbReference>
<dbReference type="GO" id="GO:0008270">
    <property type="term" value="F:zinc ion binding"/>
    <property type="evidence" value="ECO:0007669"/>
    <property type="project" value="InterPro"/>
</dbReference>
<dbReference type="STRING" id="1182545.A0A072PM75"/>
<dbReference type="PANTHER" id="PTHR46910:SF23">
    <property type="entry name" value="THIAMINE REPRESSIBLE GENES REGULATORY PROTEIN THI1"/>
    <property type="match status" value="1"/>
</dbReference>
<keyword evidence="2" id="KW-0805">Transcription regulation</keyword>
<dbReference type="SMART" id="SM00066">
    <property type="entry name" value="GAL4"/>
    <property type="match status" value="1"/>
</dbReference>
<dbReference type="OrthoDB" id="3266505at2759"/>
<comment type="caution">
    <text evidence="8">The sequence shown here is derived from an EMBL/GenBank/DDBJ whole genome shotgun (WGS) entry which is preliminary data.</text>
</comment>
<name>A0A072PM75_9EURO</name>
<dbReference type="PROSITE" id="PS00463">
    <property type="entry name" value="ZN2_CY6_FUNGAL_1"/>
    <property type="match status" value="1"/>
</dbReference>
<evidence type="ECO:0000256" key="6">
    <source>
        <dbReference type="SAM" id="MobiDB-lite"/>
    </source>
</evidence>
<dbReference type="InterPro" id="IPR001138">
    <property type="entry name" value="Zn2Cys6_DnaBD"/>
</dbReference>
<dbReference type="Pfam" id="PF00172">
    <property type="entry name" value="Zn_clus"/>
    <property type="match status" value="1"/>
</dbReference>
<keyword evidence="3" id="KW-0238">DNA-binding</keyword>
<keyword evidence="9" id="KW-1185">Reference proteome</keyword>
<dbReference type="InterPro" id="IPR036864">
    <property type="entry name" value="Zn2-C6_fun-type_DNA-bd_sf"/>
</dbReference>
<dbReference type="Pfam" id="PF04082">
    <property type="entry name" value="Fungal_trans"/>
    <property type="match status" value="1"/>
</dbReference>
<dbReference type="CDD" id="cd12148">
    <property type="entry name" value="fungal_TF_MHR"/>
    <property type="match status" value="1"/>
</dbReference>
<feature type="region of interest" description="Disordered" evidence="6">
    <location>
        <begin position="541"/>
        <end position="566"/>
    </location>
</feature>
<evidence type="ECO:0000256" key="1">
    <source>
        <dbReference type="ARBA" id="ARBA00022723"/>
    </source>
</evidence>
<dbReference type="GO" id="GO:0003677">
    <property type="term" value="F:DNA binding"/>
    <property type="evidence" value="ECO:0007669"/>
    <property type="project" value="UniProtKB-KW"/>
</dbReference>
<dbReference type="Proteomes" id="UP000027920">
    <property type="component" value="Unassembled WGS sequence"/>
</dbReference>
<feature type="compositionally biased region" description="Polar residues" evidence="6">
    <location>
        <begin position="543"/>
        <end position="562"/>
    </location>
</feature>
<sequence length="851" mass="94430">MKEDSAERGRPKEDLYGQDSPASGRKTKRRKVADDERKRAIRACDGCRRVKEKCEGGIPCRRCTHFRRTCEFKGVKAEPISQDGPGSTRPLLKRPTTPSYQGNELKDRARYLERILRHKLPGLDLDTANLRRISENLLETSSNKSTTSEAEGEGHPVLADDDVEIRPVEGNVTHYSGEFSYWNFSQRIKRHVEDWMGSANPDAPNAERVSEFWRAEPLLSSSHSLSAALACCPPRDIAEFLVHVFFRHAESNYFYVDRAWLLDVLNVFYTNPNQLAAKDAGKVSIALATFAIGTQYAYLESLNPSGPANPGGMSFSEDEVGTMFFEQAAKLLPEVIQISSLESVQACLLLGLYCNPLDASGLAYTYYNLAIKLAIVNGMHRKYPGKAIDEITIETKNRVWWTLYVVEKKIGIFHGRPISVLRSDVDADLPKDRADMIQAGPSSNIPYMVASVHLLHKLENFFNEMQLLRKCQKNELQGILSRLITMKESLAKWFENLPPGAHGESSSIRSTSFRPRMHLRLEYCLVRMFVGRPFLFSRHAPGSTPTSMSRKDSNATSNTATGETDRKVSRRTTLIDDCVQAAQEAIAVCRKLRDGVGLARASYIEYSSCRASLLVLIAYCIYNQTDRFRESLQMGLSMIREMSASGASARAEVSLIEALEHALARLQFFAATTKPHVDNVSPEGMSTVSGYDRFKNWQAMLKGGGTATTSTATATTHRMQNTSMPVAAKEPTISPSSYRQPQPHISHHNWSIDSASDHGGGAAGALNFAVPNTTDPDMTGGLGTLHSAAESAFFGLDSMLMSSHETINHPERQVLQDFLAIPDFEFNFGFDHHGNDGNTGTGRVASRGFGW</sequence>
<evidence type="ECO:0000256" key="5">
    <source>
        <dbReference type="ARBA" id="ARBA00023242"/>
    </source>
</evidence>
<dbReference type="InterPro" id="IPR007219">
    <property type="entry name" value="XnlR_reg_dom"/>
</dbReference>
<dbReference type="VEuPathDB" id="FungiDB:A1O9_02754"/>
<feature type="region of interest" description="Disordered" evidence="6">
    <location>
        <begin position="77"/>
        <end position="104"/>
    </location>
</feature>
<keyword evidence="4" id="KW-0804">Transcription</keyword>
<evidence type="ECO:0000259" key="7">
    <source>
        <dbReference type="PROSITE" id="PS50048"/>
    </source>
</evidence>
<dbReference type="EMBL" id="AMGV01000002">
    <property type="protein sequence ID" value="KEF61189.1"/>
    <property type="molecule type" value="Genomic_DNA"/>
</dbReference>